<evidence type="ECO:0000256" key="5">
    <source>
        <dbReference type="ARBA" id="ARBA00022777"/>
    </source>
</evidence>
<dbReference type="GO" id="GO:0050684">
    <property type="term" value="P:regulation of mRNA processing"/>
    <property type="evidence" value="ECO:0007669"/>
    <property type="project" value="TreeGrafter"/>
</dbReference>
<dbReference type="GO" id="GO:0004674">
    <property type="term" value="F:protein serine/threonine kinase activity"/>
    <property type="evidence" value="ECO:0007669"/>
    <property type="project" value="UniProtKB-KW"/>
</dbReference>
<dbReference type="InterPro" id="IPR051334">
    <property type="entry name" value="SRPK"/>
</dbReference>
<dbReference type="PANTHER" id="PTHR47634:SF9">
    <property type="entry name" value="PROTEIN KINASE DOMAIN-CONTAINING PROTEIN-RELATED"/>
    <property type="match status" value="1"/>
</dbReference>
<keyword evidence="11" id="KW-1185">Reference proteome</keyword>
<comment type="caution">
    <text evidence="10">The sequence shown here is derived from an EMBL/GenBank/DDBJ whole genome shotgun (WGS) entry which is preliminary data.</text>
</comment>
<dbReference type="InterPro" id="IPR011009">
    <property type="entry name" value="Kinase-like_dom_sf"/>
</dbReference>
<sequence length="453" mass="51586">MGSPPPTPTDDKPRFVPIPLRCEWVEDYFPGGYHPVDIGDTLKNGQYEVTRKLGYGICSTVWLAQDTQSGKYVAIKILTSLLSESSTELEVLQHISKAAPSKAHSHLPRLLDEFDHKGPNGIHKCLCFETMTPGIYSRVDRIPMCDGRMMGLVNRYPLRMAQRILKQTLQAIAFLHEHGIVHGNIQPSNILFPLHDANEELQPKKPWRKVKPGSRRARKLERRAMELDARRVQLLGMDIPRPESRLVRRLDGKKDKWAPEFLHVADPLETFFDPGFKVQLFGMSRACFLSAPLDILPSIELRAPELVLNEATNSPAADIWNFGCLMFELITGSTLFSEITIHHKEDQLLLNCISALGTLPDNLFKQWKTSSLYYTPDGKHFNTTPGGVKEGEEPFEPYYWPLEERFRSTQPKVGIREAARVKGLIRRTLQYNPSDRPTAAELLLDPWFKEIID</sequence>
<evidence type="ECO:0000256" key="2">
    <source>
        <dbReference type="ARBA" id="ARBA00022527"/>
    </source>
</evidence>
<dbReference type="EMBL" id="JAGPNK010000012">
    <property type="protein sequence ID" value="KAH7310502.1"/>
    <property type="molecule type" value="Genomic_DNA"/>
</dbReference>
<gene>
    <name evidence="10" type="ORF">B0I35DRAFT_514575</name>
</gene>
<dbReference type="AlphaFoldDB" id="A0A8K0WM74"/>
<dbReference type="Gene3D" id="1.10.510.10">
    <property type="entry name" value="Transferase(Phosphotransferase) domain 1"/>
    <property type="match status" value="1"/>
</dbReference>
<keyword evidence="2" id="KW-0723">Serine/threonine-protein kinase</keyword>
<evidence type="ECO:0000256" key="1">
    <source>
        <dbReference type="ARBA" id="ARBA00012513"/>
    </source>
</evidence>
<keyword evidence="3" id="KW-0808">Transferase</keyword>
<keyword evidence="6" id="KW-0067">ATP-binding</keyword>
<dbReference type="PANTHER" id="PTHR47634">
    <property type="entry name" value="PROTEIN KINASE DOMAIN-CONTAINING PROTEIN-RELATED"/>
    <property type="match status" value="1"/>
</dbReference>
<evidence type="ECO:0000313" key="10">
    <source>
        <dbReference type="EMBL" id="KAH7310502.1"/>
    </source>
</evidence>
<organism evidence="10 11">
    <name type="scientific">Stachybotrys elegans</name>
    <dbReference type="NCBI Taxonomy" id="80388"/>
    <lineage>
        <taxon>Eukaryota</taxon>
        <taxon>Fungi</taxon>
        <taxon>Dikarya</taxon>
        <taxon>Ascomycota</taxon>
        <taxon>Pezizomycotina</taxon>
        <taxon>Sordariomycetes</taxon>
        <taxon>Hypocreomycetidae</taxon>
        <taxon>Hypocreales</taxon>
        <taxon>Stachybotryaceae</taxon>
        <taxon>Stachybotrys</taxon>
    </lineage>
</organism>
<dbReference type="Gene3D" id="3.30.200.20">
    <property type="entry name" value="Phosphorylase Kinase, domain 1"/>
    <property type="match status" value="1"/>
</dbReference>
<dbReference type="SMART" id="SM00220">
    <property type="entry name" value="S_TKc"/>
    <property type="match status" value="1"/>
</dbReference>
<keyword evidence="4" id="KW-0547">Nucleotide-binding</keyword>
<evidence type="ECO:0000256" key="4">
    <source>
        <dbReference type="ARBA" id="ARBA00022741"/>
    </source>
</evidence>
<accession>A0A8K0WM74</accession>
<dbReference type="Proteomes" id="UP000813444">
    <property type="component" value="Unassembled WGS sequence"/>
</dbReference>
<feature type="domain" description="Protein kinase" evidence="9">
    <location>
        <begin position="47"/>
        <end position="448"/>
    </location>
</feature>
<evidence type="ECO:0000259" key="9">
    <source>
        <dbReference type="PROSITE" id="PS50011"/>
    </source>
</evidence>
<dbReference type="GO" id="GO:0000245">
    <property type="term" value="P:spliceosomal complex assembly"/>
    <property type="evidence" value="ECO:0007669"/>
    <property type="project" value="TreeGrafter"/>
</dbReference>
<dbReference type="Pfam" id="PF00069">
    <property type="entry name" value="Pkinase"/>
    <property type="match status" value="2"/>
</dbReference>
<dbReference type="SUPFAM" id="SSF56112">
    <property type="entry name" value="Protein kinase-like (PK-like)"/>
    <property type="match status" value="1"/>
</dbReference>
<evidence type="ECO:0000256" key="8">
    <source>
        <dbReference type="ARBA" id="ARBA00048679"/>
    </source>
</evidence>
<comment type="catalytic activity">
    <reaction evidence="7">
        <text>L-threonyl-[protein] + ATP = O-phospho-L-threonyl-[protein] + ADP + H(+)</text>
        <dbReference type="Rhea" id="RHEA:46608"/>
        <dbReference type="Rhea" id="RHEA-COMP:11060"/>
        <dbReference type="Rhea" id="RHEA-COMP:11605"/>
        <dbReference type="ChEBI" id="CHEBI:15378"/>
        <dbReference type="ChEBI" id="CHEBI:30013"/>
        <dbReference type="ChEBI" id="CHEBI:30616"/>
        <dbReference type="ChEBI" id="CHEBI:61977"/>
        <dbReference type="ChEBI" id="CHEBI:456216"/>
        <dbReference type="EC" id="2.7.11.1"/>
    </reaction>
</comment>
<dbReference type="OrthoDB" id="5979581at2759"/>
<dbReference type="InterPro" id="IPR000719">
    <property type="entry name" value="Prot_kinase_dom"/>
</dbReference>
<proteinExistence type="predicted"/>
<dbReference type="EC" id="2.7.11.1" evidence="1"/>
<keyword evidence="5 10" id="KW-0418">Kinase</keyword>
<comment type="catalytic activity">
    <reaction evidence="8">
        <text>L-seryl-[protein] + ATP = O-phospho-L-seryl-[protein] + ADP + H(+)</text>
        <dbReference type="Rhea" id="RHEA:17989"/>
        <dbReference type="Rhea" id="RHEA-COMP:9863"/>
        <dbReference type="Rhea" id="RHEA-COMP:11604"/>
        <dbReference type="ChEBI" id="CHEBI:15378"/>
        <dbReference type="ChEBI" id="CHEBI:29999"/>
        <dbReference type="ChEBI" id="CHEBI:30616"/>
        <dbReference type="ChEBI" id="CHEBI:83421"/>
        <dbReference type="ChEBI" id="CHEBI:456216"/>
        <dbReference type="EC" id="2.7.11.1"/>
    </reaction>
</comment>
<dbReference type="GO" id="GO:0005524">
    <property type="term" value="F:ATP binding"/>
    <property type="evidence" value="ECO:0007669"/>
    <property type="project" value="UniProtKB-KW"/>
</dbReference>
<reference evidence="10" key="1">
    <citation type="journal article" date="2021" name="Nat. Commun.">
        <title>Genetic determinants of endophytism in the Arabidopsis root mycobiome.</title>
        <authorList>
            <person name="Mesny F."/>
            <person name="Miyauchi S."/>
            <person name="Thiergart T."/>
            <person name="Pickel B."/>
            <person name="Atanasova L."/>
            <person name="Karlsson M."/>
            <person name="Huettel B."/>
            <person name="Barry K.W."/>
            <person name="Haridas S."/>
            <person name="Chen C."/>
            <person name="Bauer D."/>
            <person name="Andreopoulos W."/>
            <person name="Pangilinan J."/>
            <person name="LaButti K."/>
            <person name="Riley R."/>
            <person name="Lipzen A."/>
            <person name="Clum A."/>
            <person name="Drula E."/>
            <person name="Henrissat B."/>
            <person name="Kohler A."/>
            <person name="Grigoriev I.V."/>
            <person name="Martin F.M."/>
            <person name="Hacquard S."/>
        </authorList>
    </citation>
    <scope>NUCLEOTIDE SEQUENCE</scope>
    <source>
        <strain evidence="10">MPI-CAGE-CH-0235</strain>
    </source>
</reference>
<evidence type="ECO:0000256" key="6">
    <source>
        <dbReference type="ARBA" id="ARBA00022840"/>
    </source>
</evidence>
<evidence type="ECO:0000256" key="7">
    <source>
        <dbReference type="ARBA" id="ARBA00047899"/>
    </source>
</evidence>
<evidence type="ECO:0000256" key="3">
    <source>
        <dbReference type="ARBA" id="ARBA00022679"/>
    </source>
</evidence>
<dbReference type="PROSITE" id="PS50011">
    <property type="entry name" value="PROTEIN_KINASE_DOM"/>
    <property type="match status" value="1"/>
</dbReference>
<name>A0A8K0WM74_9HYPO</name>
<protein>
    <recommendedName>
        <fullName evidence="1">non-specific serine/threonine protein kinase</fullName>
        <ecNumber evidence="1">2.7.11.1</ecNumber>
    </recommendedName>
</protein>
<evidence type="ECO:0000313" key="11">
    <source>
        <dbReference type="Proteomes" id="UP000813444"/>
    </source>
</evidence>